<dbReference type="OMA" id="GICCSRT"/>
<evidence type="ECO:0000313" key="2">
    <source>
        <dbReference type="Proteomes" id="UP000000600"/>
    </source>
</evidence>
<protein>
    <submittedName>
        <fullName evidence="1">Uncharacterized protein</fullName>
    </submittedName>
</protein>
<dbReference type="KEGG" id="ptm:GSPATT00001968001"/>
<accession>A0D7A9</accession>
<dbReference type="RefSeq" id="XP_001446323.1">
    <property type="nucleotide sequence ID" value="XM_001446286.1"/>
</dbReference>
<dbReference type="GeneID" id="5032108"/>
<dbReference type="HOGENOM" id="CLU_2054243_0_0_1"/>
<organism evidence="1 2">
    <name type="scientific">Paramecium tetraurelia</name>
    <dbReference type="NCBI Taxonomy" id="5888"/>
    <lineage>
        <taxon>Eukaryota</taxon>
        <taxon>Sar</taxon>
        <taxon>Alveolata</taxon>
        <taxon>Ciliophora</taxon>
        <taxon>Intramacronucleata</taxon>
        <taxon>Oligohymenophorea</taxon>
        <taxon>Peniculida</taxon>
        <taxon>Parameciidae</taxon>
        <taxon>Paramecium</taxon>
    </lineage>
</organism>
<dbReference type="Proteomes" id="UP000000600">
    <property type="component" value="Unassembled WGS sequence"/>
</dbReference>
<keyword evidence="2" id="KW-1185">Reference proteome</keyword>
<name>A0D7A9_PARTE</name>
<dbReference type="EMBL" id="CT868318">
    <property type="protein sequence ID" value="CAK78926.1"/>
    <property type="molecule type" value="Genomic_DNA"/>
</dbReference>
<proteinExistence type="predicted"/>
<sequence>MGICGCKTQKKNVQAKQGSLPKQMQQQQSVSLIQQNQQITETAQAGNKVEFREQDLQKEPAKVQETQAINQNPEIQQFNDEIFVNDIMKSFDELNQLFNQMAQEFDSISQYLQSMSGYQE</sequence>
<evidence type="ECO:0000313" key="1">
    <source>
        <dbReference type="EMBL" id="CAK78926.1"/>
    </source>
</evidence>
<dbReference type="AlphaFoldDB" id="A0D7A9"/>
<dbReference type="InParanoid" id="A0D7A9"/>
<dbReference type="OrthoDB" id="312223at2759"/>
<reference evidence="1 2" key="1">
    <citation type="journal article" date="2006" name="Nature">
        <title>Global trends of whole-genome duplications revealed by the ciliate Paramecium tetraurelia.</title>
        <authorList>
            <consortium name="Genoscope"/>
            <person name="Aury J.-M."/>
            <person name="Jaillon O."/>
            <person name="Duret L."/>
            <person name="Noel B."/>
            <person name="Jubin C."/>
            <person name="Porcel B.M."/>
            <person name="Segurens B."/>
            <person name="Daubin V."/>
            <person name="Anthouard V."/>
            <person name="Aiach N."/>
            <person name="Arnaiz O."/>
            <person name="Billaut A."/>
            <person name="Beisson J."/>
            <person name="Blanc I."/>
            <person name="Bouhouche K."/>
            <person name="Camara F."/>
            <person name="Duharcourt S."/>
            <person name="Guigo R."/>
            <person name="Gogendeau D."/>
            <person name="Katinka M."/>
            <person name="Keller A.-M."/>
            <person name="Kissmehl R."/>
            <person name="Klotz C."/>
            <person name="Koll F."/>
            <person name="Le Moue A."/>
            <person name="Lepere C."/>
            <person name="Malinsky S."/>
            <person name="Nowacki M."/>
            <person name="Nowak J.K."/>
            <person name="Plattner H."/>
            <person name="Poulain J."/>
            <person name="Ruiz F."/>
            <person name="Serrano V."/>
            <person name="Zagulski M."/>
            <person name="Dessen P."/>
            <person name="Betermier M."/>
            <person name="Weissenbach J."/>
            <person name="Scarpelli C."/>
            <person name="Schachter V."/>
            <person name="Sperling L."/>
            <person name="Meyer E."/>
            <person name="Cohen J."/>
            <person name="Wincker P."/>
        </authorList>
    </citation>
    <scope>NUCLEOTIDE SEQUENCE [LARGE SCALE GENOMIC DNA]</scope>
    <source>
        <strain evidence="1 2">Stock d4-2</strain>
    </source>
</reference>
<gene>
    <name evidence="1" type="ORF">GSPATT00001968001</name>
</gene>